<accession>A0ABT2NQC2</accession>
<evidence type="ECO:0000259" key="2">
    <source>
        <dbReference type="Pfam" id="PF11977"/>
    </source>
</evidence>
<keyword evidence="4" id="KW-1185">Reference proteome</keyword>
<name>A0ABT2NQC2_9RHOB</name>
<feature type="transmembrane region" description="Helical" evidence="1">
    <location>
        <begin position="28"/>
        <end position="47"/>
    </location>
</feature>
<keyword evidence="1" id="KW-0472">Membrane</keyword>
<dbReference type="EMBL" id="JAOCQF010000001">
    <property type="protein sequence ID" value="MCT8329764.1"/>
    <property type="molecule type" value="Genomic_DNA"/>
</dbReference>
<dbReference type="InterPro" id="IPR021869">
    <property type="entry name" value="RNase_Zc3h12_NYN"/>
</dbReference>
<proteinExistence type="predicted"/>
<dbReference type="Proteomes" id="UP001205601">
    <property type="component" value="Unassembled WGS sequence"/>
</dbReference>
<dbReference type="Gene3D" id="3.40.50.11980">
    <property type="match status" value="1"/>
</dbReference>
<reference evidence="4" key="1">
    <citation type="submission" date="2023-07" db="EMBL/GenBank/DDBJ databases">
        <title>Defluviimonas sediminis sp. nov., isolated from mangrove sediment.</title>
        <authorList>
            <person name="Liu L."/>
            <person name="Li J."/>
            <person name="Huang Y."/>
            <person name="Pan J."/>
            <person name="Li M."/>
        </authorList>
    </citation>
    <scope>NUCLEOTIDE SEQUENCE [LARGE SCALE GENOMIC DNA]</scope>
    <source>
        <strain evidence="4">FT324</strain>
    </source>
</reference>
<dbReference type="Pfam" id="PF11977">
    <property type="entry name" value="RNase_Zc3h12a"/>
    <property type="match status" value="1"/>
</dbReference>
<evidence type="ECO:0000313" key="4">
    <source>
        <dbReference type="Proteomes" id="UP001205601"/>
    </source>
</evidence>
<evidence type="ECO:0000256" key="1">
    <source>
        <dbReference type="SAM" id="Phobius"/>
    </source>
</evidence>
<sequence length="217" mass="23138">MIVPAGLFVASLVALIAAFVVPGWADLVILAAPCTLAAAYILCRQFLARPREFLARPRALVSRPRTPPPPPLVIDGSNVMHWRDNVADIAVVRDVVLALTSRGYAPGVAFDANAGYLISGRYMNERAFSEMLGLPVSRILVVGKGTPADPVILSAARDLSARIVTNDRYRDWAADHPEVATPGHLIRGGYRDGALWLDLDGPGDTAPATRPAPAQAS</sequence>
<keyword evidence="1" id="KW-0812">Transmembrane</keyword>
<gene>
    <name evidence="3" type="ORF">N5I32_09590</name>
</gene>
<organism evidence="3 4">
    <name type="scientific">Albidovulum sediminis</name>
    <dbReference type="NCBI Taxonomy" id="3066345"/>
    <lineage>
        <taxon>Bacteria</taxon>
        <taxon>Pseudomonadati</taxon>
        <taxon>Pseudomonadota</taxon>
        <taxon>Alphaproteobacteria</taxon>
        <taxon>Rhodobacterales</taxon>
        <taxon>Paracoccaceae</taxon>
        <taxon>Albidovulum</taxon>
    </lineage>
</organism>
<keyword evidence="1" id="KW-1133">Transmembrane helix</keyword>
<comment type="caution">
    <text evidence="3">The sequence shown here is derived from an EMBL/GenBank/DDBJ whole genome shotgun (WGS) entry which is preliminary data.</text>
</comment>
<feature type="domain" description="RNase NYN" evidence="2">
    <location>
        <begin position="72"/>
        <end position="179"/>
    </location>
</feature>
<protein>
    <recommendedName>
        <fullName evidence="2">RNase NYN domain-containing protein</fullName>
    </recommendedName>
</protein>
<dbReference type="RefSeq" id="WP_261495236.1">
    <property type="nucleotide sequence ID" value="NZ_JAOCQF010000001.1"/>
</dbReference>
<evidence type="ECO:0000313" key="3">
    <source>
        <dbReference type="EMBL" id="MCT8329764.1"/>
    </source>
</evidence>